<feature type="compositionally biased region" description="Polar residues" evidence="1">
    <location>
        <begin position="15"/>
        <end position="25"/>
    </location>
</feature>
<dbReference type="EMBL" id="LSSK01001233">
    <property type="protein sequence ID" value="OMH80290.1"/>
    <property type="molecule type" value="Genomic_DNA"/>
</dbReference>
<dbReference type="OrthoDB" id="440385at2759"/>
<comment type="caution">
    <text evidence="2">The sequence shown here is derived from an EMBL/GenBank/DDBJ whole genome shotgun (WGS) entry which is preliminary data.</text>
</comment>
<organism evidence="2 3">
    <name type="scientific">Zancudomyces culisetae</name>
    <name type="common">Gut fungus</name>
    <name type="synonym">Smittium culisetae</name>
    <dbReference type="NCBI Taxonomy" id="1213189"/>
    <lineage>
        <taxon>Eukaryota</taxon>
        <taxon>Fungi</taxon>
        <taxon>Fungi incertae sedis</taxon>
        <taxon>Zoopagomycota</taxon>
        <taxon>Kickxellomycotina</taxon>
        <taxon>Harpellomycetes</taxon>
        <taxon>Harpellales</taxon>
        <taxon>Legeriomycetaceae</taxon>
        <taxon>Zancudomyces</taxon>
    </lineage>
</organism>
<protein>
    <submittedName>
        <fullName evidence="2">Uncharacterized protein</fullName>
    </submittedName>
</protein>
<keyword evidence="3" id="KW-1185">Reference proteome</keyword>
<evidence type="ECO:0000313" key="3">
    <source>
        <dbReference type="Proteomes" id="UP000188320"/>
    </source>
</evidence>
<feature type="compositionally biased region" description="Polar residues" evidence="1">
    <location>
        <begin position="33"/>
        <end position="43"/>
    </location>
</feature>
<name>A0A1R1PH41_ZANCU</name>
<dbReference type="Proteomes" id="UP000188320">
    <property type="component" value="Unassembled WGS sequence"/>
</dbReference>
<sequence length="143" mass="15887">MNTQGGHSVLFDQSQYQQASGNNPSQQQQQQQPTNLYGDNTQYQQHQQFDTNLDFYQSSGYSANLDANPDYNQLNDFSYSGEGGSSNQYGYNYGQPVVEISWLAAFGSGGFPGEPPLLQGKLCLFFVFCTLINSNYLFSSPAK</sequence>
<dbReference type="AlphaFoldDB" id="A0A1R1PH41"/>
<accession>A0A1R1PH41</accession>
<reference evidence="3" key="1">
    <citation type="submission" date="2017-01" db="EMBL/GenBank/DDBJ databases">
        <authorList>
            <person name="Wang Y."/>
            <person name="White M."/>
            <person name="Kvist S."/>
            <person name="Moncalvo J.-M."/>
        </authorList>
    </citation>
    <scope>NUCLEOTIDE SEQUENCE [LARGE SCALE GENOMIC DNA]</scope>
    <source>
        <strain evidence="3">COL-18-3</strain>
    </source>
</reference>
<evidence type="ECO:0000256" key="1">
    <source>
        <dbReference type="SAM" id="MobiDB-lite"/>
    </source>
</evidence>
<proteinExistence type="predicted"/>
<feature type="region of interest" description="Disordered" evidence="1">
    <location>
        <begin position="15"/>
        <end position="43"/>
    </location>
</feature>
<gene>
    <name evidence="2" type="ORF">AX774_g6276</name>
</gene>
<evidence type="ECO:0000313" key="2">
    <source>
        <dbReference type="EMBL" id="OMH80290.1"/>
    </source>
</evidence>